<dbReference type="EMBL" id="UGTW01000001">
    <property type="protein sequence ID" value="SUC16284.1"/>
    <property type="molecule type" value="Genomic_DNA"/>
</dbReference>
<name>A0A379F9H8_PROVU</name>
<organism evidence="1 2">
    <name type="scientific">Proteus vulgaris</name>
    <dbReference type="NCBI Taxonomy" id="585"/>
    <lineage>
        <taxon>Bacteria</taxon>
        <taxon>Pseudomonadati</taxon>
        <taxon>Pseudomonadota</taxon>
        <taxon>Gammaproteobacteria</taxon>
        <taxon>Enterobacterales</taxon>
        <taxon>Morganellaceae</taxon>
        <taxon>Proteus</taxon>
    </lineage>
</organism>
<gene>
    <name evidence="1" type="ORF">NCTC10376_02176</name>
</gene>
<proteinExistence type="predicted"/>
<sequence length="34" mass="3451">MSVASMPIKIPSSPLPSVKVVVVNTTVVVATDIA</sequence>
<protein>
    <submittedName>
        <fullName evidence="1">Uncharacterized protein</fullName>
    </submittedName>
</protein>
<reference evidence="1 2" key="1">
    <citation type="submission" date="2018-06" db="EMBL/GenBank/DDBJ databases">
        <authorList>
            <consortium name="Pathogen Informatics"/>
            <person name="Doyle S."/>
        </authorList>
    </citation>
    <scope>NUCLEOTIDE SEQUENCE [LARGE SCALE GENOMIC DNA]</scope>
    <source>
        <strain evidence="1 2">NCTC10376</strain>
    </source>
</reference>
<dbReference type="Proteomes" id="UP000254331">
    <property type="component" value="Unassembled WGS sequence"/>
</dbReference>
<evidence type="ECO:0000313" key="1">
    <source>
        <dbReference type="EMBL" id="SUC16284.1"/>
    </source>
</evidence>
<dbReference type="AlphaFoldDB" id="A0A379F9H8"/>
<accession>A0A379F9H8</accession>
<evidence type="ECO:0000313" key="2">
    <source>
        <dbReference type="Proteomes" id="UP000254331"/>
    </source>
</evidence>